<comment type="caution">
    <text evidence="4">The sequence shown here is derived from an EMBL/GenBank/DDBJ whole genome shotgun (WGS) entry which is preliminary data.</text>
</comment>
<evidence type="ECO:0000313" key="4">
    <source>
        <dbReference type="EMBL" id="EOD01368.1"/>
    </source>
</evidence>
<evidence type="ECO:0000256" key="1">
    <source>
        <dbReference type="ARBA" id="ARBA00005901"/>
    </source>
</evidence>
<dbReference type="Gene3D" id="3.30.2320.30">
    <property type="entry name" value="ATP synthase, E subunit, C-terminal"/>
    <property type="match status" value="1"/>
</dbReference>
<dbReference type="eggNOG" id="COG1390">
    <property type="taxonomic scope" value="Bacteria"/>
</dbReference>
<dbReference type="STRING" id="1304284.L21TH_0589"/>
<evidence type="ECO:0008006" key="6">
    <source>
        <dbReference type="Google" id="ProtNLM"/>
    </source>
</evidence>
<dbReference type="InterPro" id="IPR002842">
    <property type="entry name" value="ATPase_V1_Esu"/>
</dbReference>
<dbReference type="EMBL" id="ARZA01000065">
    <property type="protein sequence ID" value="EOD01368.1"/>
    <property type="molecule type" value="Genomic_DNA"/>
</dbReference>
<reference evidence="4 5" key="1">
    <citation type="journal article" date="2015" name="Geomicrobiol. J.">
        <title>Caldisalinibacter kiritimatiensis gen. nov., sp. nov., a moderately thermohalophilic thiosulfate-reducing bacterium from a hypersaline microbial mat.</title>
        <authorList>
            <person name="Ben Hania W."/>
            <person name="Joseph M."/>
            <person name="Fiebig A."/>
            <person name="Bunk B."/>
            <person name="Klenk H.-P."/>
            <person name="Fardeau M.-L."/>
            <person name="Spring S."/>
        </authorList>
    </citation>
    <scope>NUCLEOTIDE SEQUENCE [LARGE SCALE GENOMIC DNA]</scope>
    <source>
        <strain evidence="4 5">L21-TH-D2</strain>
    </source>
</reference>
<keyword evidence="5" id="KW-1185">Reference proteome</keyword>
<comment type="similarity">
    <text evidence="1">Belongs to the V-ATPase E subunit family.</text>
</comment>
<accession>R1AW12</accession>
<evidence type="ECO:0000256" key="3">
    <source>
        <dbReference type="ARBA" id="ARBA00023065"/>
    </source>
</evidence>
<name>R1AW12_9FIRM</name>
<dbReference type="AlphaFoldDB" id="R1AW12"/>
<sequence length="209" mass="24780">MVTVEEKLNIFSKLVFEKVKNECDMKLKIMRDENKKIIEDYKAKKEKEGKDIIEKKIKSGEQKKKQLISKAKNETKRKILSKKNELLDKLTDEVKEKVKQYTEHNVYEEFLNETLNKILIDFKNENKIVLYMTENDINKYKSKVISFFNYKKYNGIFEIKVDKEDIIGGIRAVNGKNTVRIDLSLLAIIKDNKRYIGQILFQELEKESD</sequence>
<keyword evidence="3" id="KW-0406">Ion transport</keyword>
<dbReference type="Proteomes" id="UP000013378">
    <property type="component" value="Unassembled WGS sequence"/>
</dbReference>
<protein>
    <recommendedName>
        <fullName evidence="6">V-type ATP synthase subunit E</fullName>
    </recommendedName>
</protein>
<evidence type="ECO:0000256" key="2">
    <source>
        <dbReference type="ARBA" id="ARBA00022448"/>
    </source>
</evidence>
<dbReference type="InterPro" id="IPR038495">
    <property type="entry name" value="ATPase_E_C"/>
</dbReference>
<organism evidence="4 5">
    <name type="scientific">Caldisalinibacter kiritimatiensis</name>
    <dbReference type="NCBI Taxonomy" id="1304284"/>
    <lineage>
        <taxon>Bacteria</taxon>
        <taxon>Bacillati</taxon>
        <taxon>Bacillota</taxon>
        <taxon>Tissierellia</taxon>
        <taxon>Tissierellales</taxon>
        <taxon>Thermohalobacteraceae</taxon>
        <taxon>Caldisalinibacter</taxon>
    </lineage>
</organism>
<dbReference type="GO" id="GO:0033178">
    <property type="term" value="C:proton-transporting two-sector ATPase complex, catalytic domain"/>
    <property type="evidence" value="ECO:0007669"/>
    <property type="project" value="InterPro"/>
</dbReference>
<keyword evidence="2" id="KW-0813">Transport</keyword>
<dbReference type="OrthoDB" id="1725377at2"/>
<dbReference type="GO" id="GO:0046961">
    <property type="term" value="F:proton-transporting ATPase activity, rotational mechanism"/>
    <property type="evidence" value="ECO:0007669"/>
    <property type="project" value="InterPro"/>
</dbReference>
<dbReference type="Pfam" id="PF01991">
    <property type="entry name" value="vATP-synt_E"/>
    <property type="match status" value="1"/>
</dbReference>
<proteinExistence type="inferred from homology"/>
<dbReference type="RefSeq" id="WP_006308515.1">
    <property type="nucleotide sequence ID" value="NZ_ARZA01000065.1"/>
</dbReference>
<evidence type="ECO:0000313" key="5">
    <source>
        <dbReference type="Proteomes" id="UP000013378"/>
    </source>
</evidence>
<dbReference type="SUPFAM" id="SSF160527">
    <property type="entry name" value="V-type ATPase subunit E-like"/>
    <property type="match status" value="1"/>
</dbReference>
<gene>
    <name evidence="4" type="ORF">L21TH_0589</name>
</gene>